<sequence length="100" mass="11216">MGKFYSDEQVQEALAALEACAPGSWETLKRLASITRPHTEDEEVELTSITRVFDIVFPKLQFVAQAIDLDEARFELNLDIGNAVRAAIASDRDSSQLFKR</sequence>
<evidence type="ECO:0000313" key="2">
    <source>
        <dbReference type="Proteomes" id="UP000199184"/>
    </source>
</evidence>
<evidence type="ECO:0000313" key="1">
    <source>
        <dbReference type="EMBL" id="SCB43318.1"/>
    </source>
</evidence>
<dbReference type="AlphaFoldDB" id="A0A1C3WTM6"/>
<keyword evidence="2" id="KW-1185">Reference proteome</keyword>
<proteinExistence type="predicted"/>
<dbReference type="Proteomes" id="UP000199184">
    <property type="component" value="Unassembled WGS sequence"/>
</dbReference>
<accession>A0A1C3WTM6</accession>
<name>A0A1C3WTM6_9BRAD</name>
<dbReference type="EMBL" id="FMAI01000009">
    <property type="protein sequence ID" value="SCB43318.1"/>
    <property type="molecule type" value="Genomic_DNA"/>
</dbReference>
<dbReference type="RefSeq" id="WP_091959501.1">
    <property type="nucleotide sequence ID" value="NZ_FMAI01000009.1"/>
</dbReference>
<gene>
    <name evidence="1" type="ORF">GA0061098_1009270</name>
</gene>
<protein>
    <submittedName>
        <fullName evidence="1">Uncharacterized protein</fullName>
    </submittedName>
</protein>
<organism evidence="1 2">
    <name type="scientific">Bradyrhizobium shewense</name>
    <dbReference type="NCBI Taxonomy" id="1761772"/>
    <lineage>
        <taxon>Bacteria</taxon>
        <taxon>Pseudomonadati</taxon>
        <taxon>Pseudomonadota</taxon>
        <taxon>Alphaproteobacteria</taxon>
        <taxon>Hyphomicrobiales</taxon>
        <taxon>Nitrobacteraceae</taxon>
        <taxon>Bradyrhizobium</taxon>
    </lineage>
</organism>
<reference evidence="2" key="1">
    <citation type="submission" date="2016-08" db="EMBL/GenBank/DDBJ databases">
        <authorList>
            <person name="Varghese N."/>
            <person name="Submissions Spin"/>
        </authorList>
    </citation>
    <scope>NUCLEOTIDE SEQUENCE [LARGE SCALE GENOMIC DNA]</scope>
    <source>
        <strain evidence="2">ERR11</strain>
    </source>
</reference>